<dbReference type="RefSeq" id="WP_109919878.1">
    <property type="nucleotide sequence ID" value="NZ_QGLF01000001.1"/>
</dbReference>
<comment type="caution">
    <text evidence="2">The sequence shown here is derived from an EMBL/GenBank/DDBJ whole genome shotgun (WGS) entry which is preliminary data.</text>
</comment>
<evidence type="ECO:0000313" key="3">
    <source>
        <dbReference type="Proteomes" id="UP000246077"/>
    </source>
</evidence>
<sequence length="111" mass="11779">MRLSTILRGGIVVACTAFASGTALAEDLAFTLKNATGVAVTEFYLSPSNVNNWEENLLGNDTLSAGDSIQVTVADGRATCVYDIKTVFKDGSNVDDRAINLCELGSYTVHE</sequence>
<evidence type="ECO:0000313" key="2">
    <source>
        <dbReference type="EMBL" id="PWR23848.1"/>
    </source>
</evidence>
<proteinExistence type="predicted"/>
<dbReference type="EMBL" id="QGLF01000001">
    <property type="protein sequence ID" value="PWR23848.1"/>
    <property type="molecule type" value="Genomic_DNA"/>
</dbReference>
<name>A0A317E9Q7_9PROT</name>
<reference evidence="3" key="1">
    <citation type="submission" date="2018-05" db="EMBL/GenBank/DDBJ databases">
        <title>Zavarzinia sp. HR-AS.</title>
        <authorList>
            <person name="Lee Y."/>
            <person name="Jeon C.O."/>
        </authorList>
    </citation>
    <scope>NUCLEOTIDE SEQUENCE [LARGE SCALE GENOMIC DNA]</scope>
    <source>
        <strain evidence="3">DSM 1231</strain>
    </source>
</reference>
<dbReference type="OrthoDB" id="464386at2"/>
<organism evidence="2 3">
    <name type="scientific">Zavarzinia compransoris</name>
    <dbReference type="NCBI Taxonomy" id="1264899"/>
    <lineage>
        <taxon>Bacteria</taxon>
        <taxon>Pseudomonadati</taxon>
        <taxon>Pseudomonadota</taxon>
        <taxon>Alphaproteobacteria</taxon>
        <taxon>Rhodospirillales</taxon>
        <taxon>Zavarziniaceae</taxon>
        <taxon>Zavarzinia</taxon>
    </lineage>
</organism>
<keyword evidence="1" id="KW-0732">Signal</keyword>
<keyword evidence="3" id="KW-1185">Reference proteome</keyword>
<evidence type="ECO:0000256" key="1">
    <source>
        <dbReference type="SAM" id="SignalP"/>
    </source>
</evidence>
<gene>
    <name evidence="2" type="ORF">DKG75_04625</name>
</gene>
<dbReference type="Proteomes" id="UP000246077">
    <property type="component" value="Unassembled WGS sequence"/>
</dbReference>
<evidence type="ECO:0008006" key="4">
    <source>
        <dbReference type="Google" id="ProtNLM"/>
    </source>
</evidence>
<dbReference type="AlphaFoldDB" id="A0A317E9Q7"/>
<accession>A0A317E9Q7</accession>
<feature type="chain" id="PRO_5016315842" description="Argininosuccinate lyase" evidence="1">
    <location>
        <begin position="26"/>
        <end position="111"/>
    </location>
</feature>
<feature type="signal peptide" evidence="1">
    <location>
        <begin position="1"/>
        <end position="25"/>
    </location>
</feature>
<protein>
    <recommendedName>
        <fullName evidence="4">Argininosuccinate lyase</fullName>
    </recommendedName>
</protein>